<feature type="compositionally biased region" description="Polar residues" evidence="6">
    <location>
        <begin position="445"/>
        <end position="455"/>
    </location>
</feature>
<dbReference type="EMBL" id="QGDH01000202">
    <property type="protein sequence ID" value="RAR02780.1"/>
    <property type="molecule type" value="Genomic_DNA"/>
</dbReference>
<comment type="similarity">
    <text evidence="2">Belongs to the glycosyl hydrolase 16 family.</text>
</comment>
<feature type="region of interest" description="Disordered" evidence="6">
    <location>
        <begin position="378"/>
        <end position="508"/>
    </location>
</feature>
<name>A0A364MT60_STELY</name>
<keyword evidence="7" id="KW-0732">Signal</keyword>
<dbReference type="EC" id="3.2.1.6" evidence="3"/>
<evidence type="ECO:0000256" key="1">
    <source>
        <dbReference type="ARBA" id="ARBA00000124"/>
    </source>
</evidence>
<dbReference type="Gene3D" id="2.60.120.200">
    <property type="match status" value="1"/>
</dbReference>
<evidence type="ECO:0000256" key="7">
    <source>
        <dbReference type="SAM" id="SignalP"/>
    </source>
</evidence>
<dbReference type="PANTHER" id="PTHR10963:SF24">
    <property type="entry name" value="GLYCOSIDASE C21B10.07-RELATED"/>
    <property type="match status" value="1"/>
</dbReference>
<dbReference type="AlphaFoldDB" id="A0A364MT60"/>
<organism evidence="9 10">
    <name type="scientific">Stemphylium lycopersici</name>
    <name type="common">Tomato gray leaf spot disease fungus</name>
    <name type="synonym">Thyrospora lycopersici</name>
    <dbReference type="NCBI Taxonomy" id="183478"/>
    <lineage>
        <taxon>Eukaryota</taxon>
        <taxon>Fungi</taxon>
        <taxon>Dikarya</taxon>
        <taxon>Ascomycota</taxon>
        <taxon>Pezizomycotina</taxon>
        <taxon>Dothideomycetes</taxon>
        <taxon>Pleosporomycetidae</taxon>
        <taxon>Pleosporales</taxon>
        <taxon>Pleosporineae</taxon>
        <taxon>Pleosporaceae</taxon>
        <taxon>Stemphylium</taxon>
    </lineage>
</organism>
<dbReference type="GO" id="GO:0052861">
    <property type="term" value="F:endo-1,3(4)-beta-glucanase activity"/>
    <property type="evidence" value="ECO:0007669"/>
    <property type="project" value="UniProtKB-EC"/>
</dbReference>
<dbReference type="CDD" id="cd02181">
    <property type="entry name" value="GH16_fungal_Lam16A_glucanase"/>
    <property type="match status" value="1"/>
</dbReference>
<dbReference type="STRING" id="183478.A0A364MT60"/>
<evidence type="ECO:0000313" key="10">
    <source>
        <dbReference type="Proteomes" id="UP000249619"/>
    </source>
</evidence>
<dbReference type="PANTHER" id="PTHR10963">
    <property type="entry name" value="GLYCOSYL HYDROLASE-RELATED"/>
    <property type="match status" value="1"/>
</dbReference>
<protein>
    <recommendedName>
        <fullName evidence="3">endo-1,3(4)-beta-glucanase</fullName>
        <ecNumber evidence="3">3.2.1.6</ecNumber>
    </recommendedName>
</protein>
<accession>A0A364MT60</accession>
<dbReference type="InterPro" id="IPR050546">
    <property type="entry name" value="Glycosyl_Hydrlase_16"/>
</dbReference>
<sequence>MRFSTLTSAAAFFQMSIAGYVLEDDYMTDFYGAFNFFTEADPTEGFVQYVDEDTARQTNLINASVATGASWGVDTQNECPEGRPSIRIESKKTYDSGLIVLDVAHMPFGCGTWPAFWTTGPNWPKNGEIDIIEGVNDQTNNGMTLHTGPGCQIGSDTTQFAGSVTTGNCDVAAEDQKENAGCSIEHPSTKSYGAGLNEIGGGVYATQWTADAISVYFFPRDSIPQDVLGDSPDPSGWGKPAAKFEGGCDIADTFKQQQIVFDTTFCGQWAGSQDVWESGTCGQKADTCEEWVKNNPEAFADAYWTINSLKVYQDNGEASYPAPSSAPAQSSAAYVPEPVPTEAPAVSSAIVEPTQYPAKPTSLIIPSVSGIFAPIPTSETASAPVASPPADNVAPSAPAETPSATETPEAAPIAPSTPVAAPAPAPTGAGGMTGFHWPQGGAGDSNDTAPTSSVAASPPESTGALVPSSSDADPAPSETQSVVQPSNAPAVSNAPAAPEAPAPAPTDAGNAPVAAPAVPVVTDTVQAVKTIYETVYATVTAGAGATPAPAPAPAPRNVRMARYIREHRQRLTRHHAKH</sequence>
<feature type="domain" description="GH16" evidence="8">
    <location>
        <begin position="24"/>
        <end position="278"/>
    </location>
</feature>
<evidence type="ECO:0000256" key="5">
    <source>
        <dbReference type="ARBA" id="ARBA00023295"/>
    </source>
</evidence>
<evidence type="ECO:0000259" key="8">
    <source>
        <dbReference type="PROSITE" id="PS51762"/>
    </source>
</evidence>
<feature type="compositionally biased region" description="Low complexity" evidence="6">
    <location>
        <begin position="485"/>
        <end position="497"/>
    </location>
</feature>
<comment type="catalytic activity">
    <reaction evidence="1">
        <text>Endohydrolysis of (1-&gt;3)- or (1-&gt;4)-linkages in beta-D-glucans when the glucose residue whose reducing group is involved in the linkage to be hydrolyzed is itself substituted at C-3.</text>
        <dbReference type="EC" id="3.2.1.6"/>
    </reaction>
</comment>
<dbReference type="PROSITE" id="PS51762">
    <property type="entry name" value="GH16_2"/>
    <property type="match status" value="1"/>
</dbReference>
<evidence type="ECO:0000256" key="3">
    <source>
        <dbReference type="ARBA" id="ARBA00012599"/>
    </source>
</evidence>
<dbReference type="InterPro" id="IPR013320">
    <property type="entry name" value="ConA-like_dom_sf"/>
</dbReference>
<comment type="caution">
    <text evidence="9">The sequence shown here is derived from an EMBL/GenBank/DDBJ whole genome shotgun (WGS) entry which is preliminary data.</text>
</comment>
<evidence type="ECO:0000256" key="2">
    <source>
        <dbReference type="ARBA" id="ARBA00006865"/>
    </source>
</evidence>
<dbReference type="InterPro" id="IPR000757">
    <property type="entry name" value="Beta-glucanase-like"/>
</dbReference>
<keyword evidence="4 9" id="KW-0378">Hydrolase</keyword>
<gene>
    <name evidence="9" type="ORF">DDE83_008456</name>
</gene>
<feature type="compositionally biased region" description="Low complexity" evidence="6">
    <location>
        <begin position="394"/>
        <end position="422"/>
    </location>
</feature>
<dbReference type="FunFam" id="2.60.120.200:FF:000114">
    <property type="entry name" value="Probable endo-1,3(4)-beta-glucanase NFIA_089530"/>
    <property type="match status" value="1"/>
</dbReference>
<feature type="signal peptide" evidence="7">
    <location>
        <begin position="1"/>
        <end position="18"/>
    </location>
</feature>
<dbReference type="SUPFAM" id="SSF49899">
    <property type="entry name" value="Concanavalin A-like lectins/glucanases"/>
    <property type="match status" value="1"/>
</dbReference>
<evidence type="ECO:0000313" key="9">
    <source>
        <dbReference type="EMBL" id="RAR02780.1"/>
    </source>
</evidence>
<dbReference type="Proteomes" id="UP000249619">
    <property type="component" value="Unassembled WGS sequence"/>
</dbReference>
<keyword evidence="10" id="KW-1185">Reference proteome</keyword>
<feature type="compositionally biased region" description="Low complexity" evidence="6">
    <location>
        <begin position="467"/>
        <end position="477"/>
    </location>
</feature>
<keyword evidence="5" id="KW-0326">Glycosidase</keyword>
<evidence type="ECO:0000256" key="4">
    <source>
        <dbReference type="ARBA" id="ARBA00022801"/>
    </source>
</evidence>
<proteinExistence type="inferred from homology"/>
<dbReference type="Pfam" id="PF26113">
    <property type="entry name" value="GH16_XgeA"/>
    <property type="match status" value="1"/>
</dbReference>
<feature type="chain" id="PRO_5016668944" description="endo-1,3(4)-beta-glucanase" evidence="7">
    <location>
        <begin position="19"/>
        <end position="578"/>
    </location>
</feature>
<reference evidence="10" key="1">
    <citation type="submission" date="2018-05" db="EMBL/GenBank/DDBJ databases">
        <title>Draft genome sequence of Stemphylium lycopersici strain CIDEFI 213.</title>
        <authorList>
            <person name="Medina R."/>
            <person name="Franco M.E.E."/>
            <person name="Lucentini C.G."/>
            <person name="Saparrat M.C.N."/>
            <person name="Balatti P.A."/>
        </authorList>
    </citation>
    <scope>NUCLEOTIDE SEQUENCE [LARGE SCALE GENOMIC DNA]</scope>
    <source>
        <strain evidence="10">CIDEFI 213</strain>
    </source>
</reference>
<dbReference type="GO" id="GO:0009251">
    <property type="term" value="P:glucan catabolic process"/>
    <property type="evidence" value="ECO:0007669"/>
    <property type="project" value="TreeGrafter"/>
</dbReference>
<evidence type="ECO:0000256" key="6">
    <source>
        <dbReference type="SAM" id="MobiDB-lite"/>
    </source>
</evidence>